<evidence type="ECO:0000256" key="3">
    <source>
        <dbReference type="ARBA" id="ARBA00022691"/>
    </source>
</evidence>
<name>A0A068NP64_FIMGI</name>
<evidence type="ECO:0000256" key="4">
    <source>
        <dbReference type="ARBA" id="ARBA00048391"/>
    </source>
</evidence>
<evidence type="ECO:0000313" key="9">
    <source>
        <dbReference type="Proteomes" id="UP000027982"/>
    </source>
</evidence>
<dbReference type="Gene3D" id="1.10.8.10">
    <property type="entry name" value="DNA helicase RuvA subunit, C-terminal domain"/>
    <property type="match status" value="1"/>
</dbReference>
<dbReference type="InterPro" id="IPR050320">
    <property type="entry name" value="N5-glutamine_MTase"/>
</dbReference>
<dbReference type="HOGENOM" id="CLU_018398_3_2_0"/>
<dbReference type="InterPro" id="IPR004556">
    <property type="entry name" value="HemK-like"/>
</dbReference>
<comment type="caution">
    <text evidence="5">Lacks conserved residue(s) required for the propagation of feature annotation.</text>
</comment>
<dbReference type="GO" id="GO:0003676">
    <property type="term" value="F:nucleic acid binding"/>
    <property type="evidence" value="ECO:0007669"/>
    <property type="project" value="InterPro"/>
</dbReference>
<feature type="binding site" evidence="5">
    <location>
        <position position="151"/>
    </location>
    <ligand>
        <name>S-adenosyl-L-methionine</name>
        <dbReference type="ChEBI" id="CHEBI:59789"/>
    </ligand>
</feature>
<dbReference type="InterPro" id="IPR019874">
    <property type="entry name" value="RF_methyltr_PrmC"/>
</dbReference>
<dbReference type="GO" id="GO:0102559">
    <property type="term" value="F:peptide chain release factor N(5)-glutamine methyltransferase activity"/>
    <property type="evidence" value="ECO:0007669"/>
    <property type="project" value="UniProtKB-EC"/>
</dbReference>
<dbReference type="PANTHER" id="PTHR18895:SF74">
    <property type="entry name" value="MTRF1L RELEASE FACTOR GLUTAMINE METHYLTRANSFERASE"/>
    <property type="match status" value="1"/>
</dbReference>
<evidence type="ECO:0000313" key="8">
    <source>
        <dbReference type="EMBL" id="AIE83374.1"/>
    </source>
</evidence>
<dbReference type="AlphaFoldDB" id="A0A068NP64"/>
<comment type="function">
    <text evidence="5">Methylates the class 1 translation termination release factors RF1/PrfA and RF2/PrfB on the glutamine residue of the universally conserved GGQ motif.</text>
</comment>
<dbReference type="EC" id="2.1.1.297" evidence="5"/>
<dbReference type="Gene3D" id="3.40.50.150">
    <property type="entry name" value="Vaccinia Virus protein VP39"/>
    <property type="match status" value="1"/>
</dbReference>
<dbReference type="eggNOG" id="COG2890">
    <property type="taxonomic scope" value="Bacteria"/>
</dbReference>
<dbReference type="NCBIfam" id="TIGR00536">
    <property type="entry name" value="hemK_fam"/>
    <property type="match status" value="1"/>
</dbReference>
<keyword evidence="3 5" id="KW-0949">S-adenosyl-L-methionine</keyword>
<dbReference type="InterPro" id="IPR029063">
    <property type="entry name" value="SAM-dependent_MTases_sf"/>
</dbReference>
<accession>A0A068NP64</accession>
<proteinExistence type="inferred from homology"/>
<dbReference type="KEGG" id="fgi:OP10G_0006"/>
<dbReference type="GO" id="GO:0032259">
    <property type="term" value="P:methylation"/>
    <property type="evidence" value="ECO:0007669"/>
    <property type="project" value="UniProtKB-KW"/>
</dbReference>
<dbReference type="OrthoDB" id="9800643at2"/>
<dbReference type="PANTHER" id="PTHR18895">
    <property type="entry name" value="HEMK METHYLTRANSFERASE"/>
    <property type="match status" value="1"/>
</dbReference>
<organism evidence="8 9">
    <name type="scientific">Fimbriimonas ginsengisoli Gsoil 348</name>
    <dbReference type="NCBI Taxonomy" id="661478"/>
    <lineage>
        <taxon>Bacteria</taxon>
        <taxon>Bacillati</taxon>
        <taxon>Armatimonadota</taxon>
        <taxon>Fimbriimonadia</taxon>
        <taxon>Fimbriimonadales</taxon>
        <taxon>Fimbriimonadaceae</taxon>
        <taxon>Fimbriimonas</taxon>
    </lineage>
</organism>
<dbReference type="STRING" id="661478.OP10G_0006"/>
<dbReference type="PROSITE" id="PS00092">
    <property type="entry name" value="N6_MTASE"/>
    <property type="match status" value="1"/>
</dbReference>
<comment type="similarity">
    <text evidence="5">Belongs to the protein N5-glutamine methyltransferase family. PrmC subfamily.</text>
</comment>
<dbReference type="Pfam" id="PF17827">
    <property type="entry name" value="PrmC_N"/>
    <property type="match status" value="1"/>
</dbReference>
<dbReference type="HAMAP" id="MF_02126">
    <property type="entry name" value="RF_methyltr_PrmC"/>
    <property type="match status" value="1"/>
</dbReference>
<protein>
    <recommendedName>
        <fullName evidence="5">Release factor glutamine methyltransferase</fullName>
        <shortName evidence="5">RF MTase</shortName>
        <ecNumber evidence="5">2.1.1.297</ecNumber>
    </recommendedName>
    <alternativeName>
        <fullName evidence="5">N5-glutamine methyltransferase PrmC</fullName>
    </alternativeName>
    <alternativeName>
        <fullName evidence="5">Protein-(glutamine-N5) MTase PrmC</fullName>
    </alternativeName>
    <alternativeName>
        <fullName evidence="5">Protein-glutamine N-methyltransferase PrmC</fullName>
    </alternativeName>
</protein>
<dbReference type="InterPro" id="IPR040758">
    <property type="entry name" value="PrmC_N"/>
</dbReference>
<gene>
    <name evidence="5" type="primary">prmC</name>
    <name evidence="8" type="ORF">OP10G_0006</name>
</gene>
<comment type="catalytic activity">
    <reaction evidence="4 5">
        <text>L-glutaminyl-[peptide chain release factor] + S-adenosyl-L-methionine = N(5)-methyl-L-glutaminyl-[peptide chain release factor] + S-adenosyl-L-homocysteine + H(+)</text>
        <dbReference type="Rhea" id="RHEA:42896"/>
        <dbReference type="Rhea" id="RHEA-COMP:10271"/>
        <dbReference type="Rhea" id="RHEA-COMP:10272"/>
        <dbReference type="ChEBI" id="CHEBI:15378"/>
        <dbReference type="ChEBI" id="CHEBI:30011"/>
        <dbReference type="ChEBI" id="CHEBI:57856"/>
        <dbReference type="ChEBI" id="CHEBI:59789"/>
        <dbReference type="ChEBI" id="CHEBI:61891"/>
        <dbReference type="EC" id="2.1.1.297"/>
    </reaction>
</comment>
<evidence type="ECO:0000256" key="1">
    <source>
        <dbReference type="ARBA" id="ARBA00022603"/>
    </source>
</evidence>
<feature type="domain" description="Release factor glutamine methyltransferase N-terminal" evidence="7">
    <location>
        <begin position="5"/>
        <end position="72"/>
    </location>
</feature>
<dbReference type="SUPFAM" id="SSF53335">
    <property type="entry name" value="S-adenosyl-L-methionine-dependent methyltransferases"/>
    <property type="match status" value="1"/>
</dbReference>
<feature type="domain" description="Methyltransferase small" evidence="6">
    <location>
        <begin position="123"/>
        <end position="197"/>
    </location>
</feature>
<sequence>MRLDEWIRHAQKRLAASGIESSRLEAQLLAAHVLRVDRSWLIAHPEHEFNELAGEMLLQRRESREPLAYILGRREFYGRQFRVTPAVLIPRQETEVLVEAALAEDHTSKMDVITTGGKAVPLRVLDIGAGSGAIAITVKLERPDWDVTAVDISPPALELAEENAKSLGVEIRFVLSDGFEQLIGESFDLIVTNPPYIGHDEPLMPDVVEHEPHVALFSGKTGLEFYERLSREAMNHLNDGGRLMMEVGHRQARTVRELFESGGWQHVQTAQDLSGIDRVLVMAWTYECATAIIDSDADHRPGRV</sequence>
<evidence type="ECO:0000256" key="2">
    <source>
        <dbReference type="ARBA" id="ARBA00022679"/>
    </source>
</evidence>
<feature type="binding site" evidence="5">
    <location>
        <begin position="128"/>
        <end position="132"/>
    </location>
    <ligand>
        <name>S-adenosyl-L-methionine</name>
        <dbReference type="ChEBI" id="CHEBI:59789"/>
    </ligand>
</feature>
<dbReference type="Pfam" id="PF05175">
    <property type="entry name" value="MTS"/>
    <property type="match status" value="1"/>
</dbReference>
<dbReference type="NCBIfam" id="TIGR03534">
    <property type="entry name" value="RF_mod_PrmC"/>
    <property type="match status" value="1"/>
</dbReference>
<feature type="binding site" evidence="5">
    <location>
        <position position="193"/>
    </location>
    <ligand>
        <name>S-adenosyl-L-methionine</name>
        <dbReference type="ChEBI" id="CHEBI:59789"/>
    </ligand>
</feature>
<keyword evidence="9" id="KW-1185">Reference proteome</keyword>
<evidence type="ECO:0000259" key="7">
    <source>
        <dbReference type="Pfam" id="PF17827"/>
    </source>
</evidence>
<dbReference type="CDD" id="cd02440">
    <property type="entry name" value="AdoMet_MTases"/>
    <property type="match status" value="1"/>
</dbReference>
<evidence type="ECO:0000259" key="6">
    <source>
        <dbReference type="Pfam" id="PF05175"/>
    </source>
</evidence>
<keyword evidence="2 5" id="KW-0808">Transferase</keyword>
<dbReference type="EMBL" id="CP007139">
    <property type="protein sequence ID" value="AIE83374.1"/>
    <property type="molecule type" value="Genomic_DNA"/>
</dbReference>
<keyword evidence="1 5" id="KW-0489">Methyltransferase</keyword>
<dbReference type="RefSeq" id="WP_025227944.1">
    <property type="nucleotide sequence ID" value="NZ_CP007139.1"/>
</dbReference>
<feature type="binding site" evidence="5">
    <location>
        <begin position="193"/>
        <end position="196"/>
    </location>
    <ligand>
        <name>substrate</name>
    </ligand>
</feature>
<evidence type="ECO:0000256" key="5">
    <source>
        <dbReference type="HAMAP-Rule" id="MF_02126"/>
    </source>
</evidence>
<dbReference type="InterPro" id="IPR007848">
    <property type="entry name" value="Small_mtfrase_dom"/>
</dbReference>
<dbReference type="InterPro" id="IPR002052">
    <property type="entry name" value="DNA_methylase_N6_adenine_CS"/>
</dbReference>
<reference evidence="8 9" key="1">
    <citation type="journal article" date="2014" name="PLoS ONE">
        <title>The first complete genome sequence of the class fimbriimonadia in the phylum armatimonadetes.</title>
        <authorList>
            <person name="Hu Z.Y."/>
            <person name="Wang Y.Z."/>
            <person name="Im W.T."/>
            <person name="Wang S.Y."/>
            <person name="Zhao G.P."/>
            <person name="Zheng H.J."/>
            <person name="Quan Z.X."/>
        </authorList>
    </citation>
    <scope>NUCLEOTIDE SEQUENCE [LARGE SCALE GENOMIC DNA]</scope>
    <source>
        <strain evidence="8">Gsoil 348</strain>
    </source>
</reference>
<dbReference type="Proteomes" id="UP000027982">
    <property type="component" value="Chromosome"/>
</dbReference>